<dbReference type="InterPro" id="IPR040633">
    <property type="entry name" value="Gal_mutarotas_3"/>
</dbReference>
<keyword evidence="4" id="KW-0326">Glycosidase</keyword>
<dbReference type="PROSITE" id="PS00018">
    <property type="entry name" value="EF_HAND_1"/>
    <property type="match status" value="1"/>
</dbReference>
<dbReference type="InterPro" id="IPR002105">
    <property type="entry name" value="Dockerin_1_rpt"/>
</dbReference>
<dbReference type="InterPro" id="IPR013320">
    <property type="entry name" value="ConA-like_dom_sf"/>
</dbReference>
<dbReference type="Gene3D" id="2.60.120.260">
    <property type="entry name" value="Galactose-binding domain-like"/>
    <property type="match status" value="2"/>
</dbReference>
<dbReference type="SMART" id="SM00635">
    <property type="entry name" value="BID_2"/>
    <property type="match status" value="1"/>
</dbReference>
<organism evidence="4 5">
    <name type="scientific">Paenibacillus aceris</name>
    <dbReference type="NCBI Taxonomy" id="869555"/>
    <lineage>
        <taxon>Bacteria</taxon>
        <taxon>Bacillati</taxon>
        <taxon>Bacillota</taxon>
        <taxon>Bacilli</taxon>
        <taxon>Bacillales</taxon>
        <taxon>Paenibacillaceae</taxon>
        <taxon>Paenibacillus</taxon>
    </lineage>
</organism>
<dbReference type="SUPFAM" id="SSF49384">
    <property type="entry name" value="Carbohydrate-binding domain"/>
    <property type="match status" value="1"/>
</dbReference>
<dbReference type="GO" id="GO:0033926">
    <property type="term" value="F:endo-alpha-N-acetylgalactosaminidase activity"/>
    <property type="evidence" value="ECO:0007669"/>
    <property type="project" value="UniProtKB-EC"/>
</dbReference>
<dbReference type="PROSITE" id="PS01159">
    <property type="entry name" value="WW_DOMAIN_1"/>
    <property type="match status" value="1"/>
</dbReference>
<gene>
    <name evidence="4" type="ORF">J2Z65_001969</name>
</gene>
<dbReference type="Pfam" id="PF21466">
    <property type="entry name" value="GH101_dom-5"/>
    <property type="match status" value="1"/>
</dbReference>
<dbReference type="Gene3D" id="2.60.40.1180">
    <property type="entry name" value="Golgi alpha-mannosidase II"/>
    <property type="match status" value="1"/>
</dbReference>
<dbReference type="InterPro" id="IPR016134">
    <property type="entry name" value="Dockerin_dom"/>
</dbReference>
<comment type="caution">
    <text evidence="4">The sequence shown here is derived from an EMBL/GenBank/DDBJ whole genome shotgun (WGS) entry which is preliminary data.</text>
</comment>
<dbReference type="CDD" id="cd08547">
    <property type="entry name" value="Type_II_cohesin"/>
    <property type="match status" value="1"/>
</dbReference>
<sequence>MRKLKHTISSVLASTLIVSGLIPISTAAASTDPNVTYTNNFESGSEINLADKGSVTSDTAISAKAAYSEMNGQFLAAKNPNGGNEIFYFDDMPNVANGTFEAKLNIDGGISEQFGLIVRYQDPTHYAMVSRDPNGWLWDGYNGDSEKWGTYLNKTLKLDPGKTYALKMTFQGDTYEVFLDGVKVYSSTSGGALPLAAGKVGFRSYYSTKTLNIDDVKVTDSDKGNAVVYTRDFSSDSAPGLHMSAANANLPQYALKTPLPGFDGKIAQVVTTNGSSQVVDSKSPLALNGTYSAKLQLSGVYQEAGLLFRYVDESNWSSIRTDSAGNWKLIGKKDGNDVSFNLTTTPQPLSLGTAHQVTLTYTGDQYALSVDGNAIYSGTQIGMAVVHGSEGYFASSSGTLTAYLDDMQVTYNKDDVYTPPKPTTYVRNYGDGITGTWNKIDGTAYSPVPAIANNKLNINNLFGEIYDNDSQPIQDGTYTIKFRTNIDTGRIGFIFRYISPDQPYAMIYYNVNGNWGWQTDASHYGDLTTSGPNIEANKDYTLKIKYIGKNIKVWLNDTLVCTGSADFPVAEGKVGLRSWFTSKNITVSQISQEAYTPPTPPQPTALQPITIASNQLSVSMDNRFPTVRSYTWLGNEAPNATLQGQNDFLYNVKINGNDGFATVRSATKTAEDSIVYQLDVPVVDDNTEEAAGSVNMSVTYKVTGSIVNMQTHINSEPAGYKVRTVEFPNHKLVTVSSSNPNAQGAASWVTGEWNKMNDEFYTNDATVGTKLKDQDAGSRLRTYGFVSDGQLAAAIMNDVVETPSKVIMNIEAESDGTNKQLSMWNGAWTSRGDLIDDSKFPPKFDFSSKIMITPDKNGDHTADWKDAAIDFRSLWSQNLHPGANEINNYVSYIAMNFNSIAQNPYLRTLDNAKKLYNLYDGFGQLILEKGYQAEGHDDSHPDVAGHFGIREGGLKDFNTLVDEGLKYNVKVGVHTNIDGQDPDAYYAKPENWGSMSSNYDWVDPTYPTDRAKDLAGGDLERRYTQLKQEVPNLAMIYDDVYSGAGWHANQFSNLIQNKLGFWFATEFSGPLEENVIWTHWGTDPYYPSKTPGSQIIRFIKNQYQDTFQAPSPYTSILLKGMLQAGVGTWQGRTDIQNGIDLFYNNNLVTKYMQHFPILNYTHDETGMDKTVVFSGGVVASLDEYHADPADPNFMIGTASLKKDGKTIAKYDVLNHKDWGDTGVGQLDVSKQQSQLFLPWDPQTESKIYYWNPKGGATTWELPNSWSGLTSIEMYKLTDTGRVWDRTLPVSNGAVTISNTTIGIPYVIYKSKSEEQNASTQKASDWGFGGPLKDPGFDSGAFESWQKTSSAGAAASNVTVEHDAMKNSFLKVTGKDDATVTQTVYGLKPGKTYTASVWSDINNASSTNGNEYKSPSTSDRKVTIGVKDYGGPEITNFISSSKIRNLEEPSKFKNTYYQRMKVDFVADPSGKATIFLKADAVASGPSNVWFDDVKLWENPGKTENGTHYFYEDFENVSEGYGPFMFQAAGSGGQTHLAEKASDALKAADPNISQPMHYVIDGNFSLKSNEQDFITNAGTPLVSEILATVPSTLKLLPNKHYKIGLKYEANKGGLYRLSAKSRSNGPAFNVSLSEATGTGKSNISGFTLPIIKSTGTANAVLEFDTGNYSDYYIAIESVKQTAQPQLSAIDVVLVVDDLYVDDLSAPQAEVTGVAVDHSTLSFEVGGAAQQLTANVAPVTAANKAVTWSSSNTAVATVDAGGLVTPVGAGTATITAKTVDGGFTASATVVVTAPVEQPVNATLNGTAAVIAGGSFELTYSLTNTHGNFLAQDMTFTYDPAKVEFAGAQPVLDGFKILETKETPGQVRIVAARVGADPAAPSDGDLLKLQWKAKSLSEAATATIAITKLVIANALGEETSVKAASHDVAIAYVDKAALNALIAEAQQTHDAAVEGTHAGEYPTGAKAALLAAISNANAVAGNAAATQQQVQQAAAELSAALQTFRSLIITGTPGDLNNDARVSIGDLALVAKYYGSSSADADWNSHKFADLNQDGVIDIADLAFIARLILN</sequence>
<dbReference type="Gene3D" id="2.60.120.560">
    <property type="entry name" value="Exo-inulinase, domain 1"/>
    <property type="match status" value="3"/>
</dbReference>
<dbReference type="InterPro" id="IPR036439">
    <property type="entry name" value="Dockerin_dom_sf"/>
</dbReference>
<keyword evidence="5" id="KW-1185">Reference proteome</keyword>
<evidence type="ECO:0000313" key="5">
    <source>
        <dbReference type="Proteomes" id="UP001519344"/>
    </source>
</evidence>
<dbReference type="Pfam" id="PF17451">
    <property type="entry name" value="Glyco_hyd_101C"/>
    <property type="match status" value="1"/>
</dbReference>
<dbReference type="Pfam" id="PF17974">
    <property type="entry name" value="GalBD_like"/>
    <property type="match status" value="1"/>
</dbReference>
<evidence type="ECO:0000259" key="2">
    <source>
        <dbReference type="PROSITE" id="PS50020"/>
    </source>
</evidence>
<dbReference type="SUPFAM" id="SSF63446">
    <property type="entry name" value="Type I dockerin domain"/>
    <property type="match status" value="1"/>
</dbReference>
<dbReference type="EC" id="3.2.1.97" evidence="4"/>
<feature type="domain" description="Dockerin" evidence="3">
    <location>
        <begin position="2005"/>
        <end position="2067"/>
    </location>
</feature>
<proteinExistence type="predicted"/>
<dbReference type="InterPro" id="IPR035364">
    <property type="entry name" value="Beta_sandwich_GH101"/>
</dbReference>
<dbReference type="Gene3D" id="3.20.20.80">
    <property type="entry name" value="Glycosidases"/>
    <property type="match status" value="1"/>
</dbReference>
<dbReference type="CDD" id="cd14254">
    <property type="entry name" value="Dockerin_II"/>
    <property type="match status" value="1"/>
</dbReference>
<dbReference type="InterPro" id="IPR014718">
    <property type="entry name" value="GH-type_carb-bd"/>
</dbReference>
<dbReference type="RefSeq" id="WP_167053271.1">
    <property type="nucleotide sequence ID" value="NZ_JAAOZR010000006.1"/>
</dbReference>
<dbReference type="PROSITE" id="PS50020">
    <property type="entry name" value="WW_DOMAIN_2"/>
    <property type="match status" value="1"/>
</dbReference>
<dbReference type="InterPro" id="IPR003343">
    <property type="entry name" value="Big_2"/>
</dbReference>
<reference evidence="4 5" key="1">
    <citation type="submission" date="2021-03" db="EMBL/GenBank/DDBJ databases">
        <title>Genomic Encyclopedia of Type Strains, Phase IV (KMG-IV): sequencing the most valuable type-strain genomes for metagenomic binning, comparative biology and taxonomic classification.</title>
        <authorList>
            <person name="Goeker M."/>
        </authorList>
    </citation>
    <scope>NUCLEOTIDE SEQUENCE [LARGE SCALE GENOMIC DNA]</scope>
    <source>
        <strain evidence="4 5">DSM 24950</strain>
    </source>
</reference>
<dbReference type="InterPro" id="IPR018247">
    <property type="entry name" value="EF_Hand_1_Ca_BS"/>
</dbReference>
<dbReference type="InterPro" id="IPR013780">
    <property type="entry name" value="Glyco_hydro_b"/>
</dbReference>
<keyword evidence="1" id="KW-0732">Signal</keyword>
<dbReference type="InterPro" id="IPR040502">
    <property type="entry name" value="GH101_dom-6"/>
</dbReference>
<dbReference type="Gene3D" id="2.70.98.10">
    <property type="match status" value="1"/>
</dbReference>
<dbReference type="SUPFAM" id="SSF49899">
    <property type="entry name" value="Concanavalin A-like lectins/glucanases"/>
    <property type="match status" value="2"/>
</dbReference>
<evidence type="ECO:0000313" key="4">
    <source>
        <dbReference type="EMBL" id="MBP1962753.1"/>
    </source>
</evidence>
<dbReference type="InterPro" id="IPR049314">
    <property type="entry name" value="GH101_dom-5"/>
</dbReference>
<protein>
    <submittedName>
        <fullName evidence="4">Endo-alpha-N-acetylgalactosaminidase</fullName>
        <ecNumber evidence="4">3.2.1.97</ecNumber>
    </submittedName>
</protein>
<feature type="signal peptide" evidence="1">
    <location>
        <begin position="1"/>
        <end position="27"/>
    </location>
</feature>
<dbReference type="Gene3D" id="1.10.1330.10">
    <property type="entry name" value="Dockerin domain"/>
    <property type="match status" value="1"/>
</dbReference>
<dbReference type="Pfam" id="PF12905">
    <property type="entry name" value="Glyco_hydro_101"/>
    <property type="match status" value="1"/>
</dbReference>
<feature type="domain" description="WW" evidence="2">
    <location>
        <begin position="1233"/>
        <end position="1264"/>
    </location>
</feature>
<dbReference type="InterPro" id="IPR025706">
    <property type="entry name" value="Endoa_GalNAc"/>
</dbReference>
<dbReference type="InterPro" id="IPR008965">
    <property type="entry name" value="CBM2/CBM3_carb-bd_dom_sf"/>
</dbReference>
<dbReference type="Pfam" id="PF00404">
    <property type="entry name" value="Dockerin_1"/>
    <property type="match status" value="1"/>
</dbReference>
<evidence type="ECO:0000259" key="3">
    <source>
        <dbReference type="PROSITE" id="PS51766"/>
    </source>
</evidence>
<dbReference type="EMBL" id="JAGGKV010000004">
    <property type="protein sequence ID" value="MBP1962753.1"/>
    <property type="molecule type" value="Genomic_DNA"/>
</dbReference>
<dbReference type="InterPro" id="IPR001202">
    <property type="entry name" value="WW_dom"/>
</dbReference>
<dbReference type="SUPFAM" id="SSF49373">
    <property type="entry name" value="Invasin/intimin cell-adhesion fragments"/>
    <property type="match status" value="1"/>
</dbReference>
<dbReference type="Gene3D" id="1.20.1270.90">
    <property type="entry name" value="AF1782-like"/>
    <property type="match status" value="1"/>
</dbReference>
<dbReference type="Gene3D" id="2.60.40.1080">
    <property type="match status" value="1"/>
</dbReference>
<dbReference type="Gene3D" id="2.60.40.680">
    <property type="match status" value="1"/>
</dbReference>
<keyword evidence="4" id="KW-0378">Hydrolase</keyword>
<name>A0ABS4HW19_9BACL</name>
<dbReference type="InterPro" id="IPR008964">
    <property type="entry name" value="Invasin/intimin_cell_adhesion"/>
</dbReference>
<evidence type="ECO:0000256" key="1">
    <source>
        <dbReference type="SAM" id="SignalP"/>
    </source>
</evidence>
<dbReference type="Pfam" id="PF18080">
    <property type="entry name" value="Gal_mutarotas_3"/>
    <property type="match status" value="1"/>
</dbReference>
<dbReference type="Pfam" id="PF02368">
    <property type="entry name" value="Big_2"/>
    <property type="match status" value="1"/>
</dbReference>
<dbReference type="Proteomes" id="UP001519344">
    <property type="component" value="Unassembled WGS sequence"/>
</dbReference>
<dbReference type="PROSITE" id="PS51766">
    <property type="entry name" value="DOCKERIN"/>
    <property type="match status" value="1"/>
</dbReference>
<accession>A0ABS4HW19</accession>
<feature type="chain" id="PRO_5046228560" evidence="1">
    <location>
        <begin position="28"/>
        <end position="2067"/>
    </location>
</feature>